<evidence type="ECO:0000313" key="3">
    <source>
        <dbReference type="EMBL" id="MES0874204.1"/>
    </source>
</evidence>
<sequence length="286" mass="31335">MDALGADAGSDWAPTVVRARVRVGDVDLHYAEAGCGSPLLLLHGLGGSHFDWEHQIPFFARRYRVLAPDLRGFGASPRGRRGLGVPEHASDVAAFLDALGVARCRLIGHSMGGAVAQQFTLDHPDRVERLVIANSAPSFRPRSLRHHIEFFYRFAVMGLLGPERLARIGAQRSFPAPEQAAQRARAIARGARNSRRNYLAALRALAAWSVIERLGELRLPVLVAASEHDYFGHDQTVMFAHALPRARLHVFKGAHHGLPSEQPQAFNAVVERFLDGPPPAWRKAGA</sequence>
<dbReference type="Pfam" id="PF00561">
    <property type="entry name" value="Abhydrolase_1"/>
    <property type="match status" value="1"/>
</dbReference>
<name>A0ABV2AAL2_9GAMM</name>
<dbReference type="InterPro" id="IPR050266">
    <property type="entry name" value="AB_hydrolase_sf"/>
</dbReference>
<evidence type="ECO:0000313" key="4">
    <source>
        <dbReference type="Proteomes" id="UP001465331"/>
    </source>
</evidence>
<dbReference type="GO" id="GO:0016787">
    <property type="term" value="F:hydrolase activity"/>
    <property type="evidence" value="ECO:0007669"/>
    <property type="project" value="UniProtKB-KW"/>
</dbReference>
<comment type="caution">
    <text evidence="3">The sequence shown here is derived from an EMBL/GenBank/DDBJ whole genome shotgun (WGS) entry which is preliminary data.</text>
</comment>
<feature type="domain" description="AB hydrolase-1" evidence="2">
    <location>
        <begin position="38"/>
        <end position="257"/>
    </location>
</feature>
<reference evidence="3 4" key="1">
    <citation type="submission" date="2024-06" db="EMBL/GenBank/DDBJ databases">
        <authorList>
            <person name="Li Z."/>
            <person name="Jiang Y."/>
        </authorList>
    </citation>
    <scope>NUCLEOTIDE SEQUENCE [LARGE SCALE GENOMIC DNA]</scope>
    <source>
        <strain evidence="3 4">HSW-8</strain>
    </source>
</reference>
<dbReference type="InterPro" id="IPR000073">
    <property type="entry name" value="AB_hydrolase_1"/>
</dbReference>
<dbReference type="PRINTS" id="PR00111">
    <property type="entry name" value="ABHYDROLASE"/>
</dbReference>
<protein>
    <submittedName>
        <fullName evidence="3">Alpha/beta hydrolase</fullName>
    </submittedName>
</protein>
<dbReference type="PANTHER" id="PTHR43798:SF31">
    <property type="entry name" value="AB HYDROLASE SUPERFAMILY PROTEIN YCLE"/>
    <property type="match status" value="1"/>
</dbReference>
<dbReference type="PANTHER" id="PTHR43798">
    <property type="entry name" value="MONOACYLGLYCEROL LIPASE"/>
    <property type="match status" value="1"/>
</dbReference>
<dbReference type="Proteomes" id="UP001465331">
    <property type="component" value="Unassembled WGS sequence"/>
</dbReference>
<gene>
    <name evidence="3" type="ORF">ABSH63_09330</name>
</gene>
<dbReference type="EMBL" id="JBEPIJ010000009">
    <property type="protein sequence ID" value="MES0874204.1"/>
    <property type="molecule type" value="Genomic_DNA"/>
</dbReference>
<dbReference type="RefSeq" id="WP_352889238.1">
    <property type="nucleotide sequence ID" value="NZ_JBEPIJ010000009.1"/>
</dbReference>
<evidence type="ECO:0000256" key="1">
    <source>
        <dbReference type="ARBA" id="ARBA00022801"/>
    </source>
</evidence>
<dbReference type="SUPFAM" id="SSF53474">
    <property type="entry name" value="alpha/beta-Hydrolases"/>
    <property type="match status" value="1"/>
</dbReference>
<evidence type="ECO:0000259" key="2">
    <source>
        <dbReference type="Pfam" id="PF00561"/>
    </source>
</evidence>
<dbReference type="Gene3D" id="3.40.50.1820">
    <property type="entry name" value="alpha/beta hydrolase"/>
    <property type="match status" value="1"/>
</dbReference>
<organism evidence="3 4">
    <name type="scientific">Sinimarinibacterium thermocellulolyticum</name>
    <dbReference type="NCBI Taxonomy" id="3170016"/>
    <lineage>
        <taxon>Bacteria</taxon>
        <taxon>Pseudomonadati</taxon>
        <taxon>Pseudomonadota</taxon>
        <taxon>Gammaproteobacteria</taxon>
        <taxon>Nevskiales</taxon>
        <taxon>Nevskiaceae</taxon>
        <taxon>Sinimarinibacterium</taxon>
    </lineage>
</organism>
<dbReference type="InterPro" id="IPR029058">
    <property type="entry name" value="AB_hydrolase_fold"/>
</dbReference>
<keyword evidence="4" id="KW-1185">Reference proteome</keyword>
<proteinExistence type="predicted"/>
<keyword evidence="1 3" id="KW-0378">Hydrolase</keyword>
<accession>A0ABV2AAL2</accession>